<feature type="region of interest" description="Disordered" evidence="1">
    <location>
        <begin position="218"/>
        <end position="241"/>
    </location>
</feature>
<accession>S9NZM2</accession>
<comment type="caution">
    <text evidence="3">The sequence shown here is derived from an EMBL/GenBank/DDBJ whole genome shotgun (WGS) entry which is preliminary data.</text>
</comment>
<feature type="region of interest" description="Disordered" evidence="1">
    <location>
        <begin position="1"/>
        <end position="43"/>
    </location>
</feature>
<dbReference type="CDD" id="cd01436">
    <property type="entry name" value="Dipth_tox_like"/>
    <property type="match status" value="1"/>
</dbReference>
<dbReference type="GO" id="GO:0047286">
    <property type="term" value="F:NAD+-diphthamide ADP-ribosyltransferase activity"/>
    <property type="evidence" value="ECO:0007669"/>
    <property type="project" value="InterPro"/>
</dbReference>
<dbReference type="EMBL" id="ANAH02000034">
    <property type="protein sequence ID" value="EPX57630.1"/>
    <property type="molecule type" value="Genomic_DNA"/>
</dbReference>
<name>S9NZM2_CYSF2</name>
<feature type="domain" description="Exotoxin A catalytic" evidence="2">
    <location>
        <begin position="54"/>
        <end position="211"/>
    </location>
</feature>
<dbReference type="SUPFAM" id="SSF56399">
    <property type="entry name" value="ADP-ribosylation"/>
    <property type="match status" value="1"/>
</dbReference>
<dbReference type="eggNOG" id="ENOG5033QW5">
    <property type="taxonomic scope" value="Bacteria"/>
</dbReference>
<dbReference type="AlphaFoldDB" id="S9NZM2"/>
<dbReference type="Proteomes" id="UP000011682">
    <property type="component" value="Unassembled WGS sequence"/>
</dbReference>
<dbReference type="InterPro" id="IPR015099">
    <property type="entry name" value="Exotox-A_cataly_dom"/>
</dbReference>
<dbReference type="Gene3D" id="3.90.175.10">
    <property type="entry name" value="Diphtheria Toxin, domain 1"/>
    <property type="match status" value="1"/>
</dbReference>
<dbReference type="Pfam" id="PF09009">
    <property type="entry name" value="Exotox-A_cataly"/>
    <property type="match status" value="1"/>
</dbReference>
<organism evidence="3 4">
    <name type="scientific">Cystobacter fuscus (strain ATCC 25194 / DSM 2262 / NBRC 100088 / M29)</name>
    <dbReference type="NCBI Taxonomy" id="1242864"/>
    <lineage>
        <taxon>Bacteria</taxon>
        <taxon>Pseudomonadati</taxon>
        <taxon>Myxococcota</taxon>
        <taxon>Myxococcia</taxon>
        <taxon>Myxococcales</taxon>
        <taxon>Cystobacterineae</taxon>
        <taxon>Archangiaceae</taxon>
        <taxon>Cystobacter</taxon>
    </lineage>
</organism>
<protein>
    <submittedName>
        <fullName evidence="3">Exotoxin A (NAD-dependent ADP-ribosyltransferase)</fullName>
    </submittedName>
</protein>
<evidence type="ECO:0000313" key="4">
    <source>
        <dbReference type="Proteomes" id="UP000011682"/>
    </source>
</evidence>
<evidence type="ECO:0000313" key="3">
    <source>
        <dbReference type="EMBL" id="EPX57630.1"/>
    </source>
</evidence>
<proteinExistence type="predicted"/>
<evidence type="ECO:0000259" key="2">
    <source>
        <dbReference type="Pfam" id="PF09009"/>
    </source>
</evidence>
<keyword evidence="4" id="KW-1185">Reference proteome</keyword>
<sequence>MQGGSSRAHESRPSAQGIYGNRTSASSSRTPTGAEILNRPYDGKFNRVSDQQLADAHNELTRRGYAFVGFKGSSEQGAMNAVNGGLRAQGGDKWSGIYVSDQTAVAAGYTADEMGRSKGGQLVRVYVPQQDAEKLQNLATPMDNPRVENEFRKNMGFRLGDDRSYIIRGQETTDDKYRTETVLSPKVAERAVAIPSTVLVDQKFGSGEVQDFSAFERQISQTPQGRAPLPSTPPAGHHHGR</sequence>
<dbReference type="TCDB" id="1.C.73.1.3">
    <property type="family name" value="the pseudomonas exotoxin a (p-exoa) family"/>
</dbReference>
<gene>
    <name evidence="3" type="ORF">D187_004870</name>
</gene>
<feature type="compositionally biased region" description="Polar residues" evidence="1">
    <location>
        <begin position="21"/>
        <end position="31"/>
    </location>
</feature>
<reference evidence="3" key="1">
    <citation type="submission" date="2013-05" db="EMBL/GenBank/DDBJ databases">
        <title>Genome assembly of Cystobacter fuscus DSM 2262.</title>
        <authorList>
            <person name="Sharma G."/>
            <person name="Khatri I."/>
            <person name="Kaur C."/>
            <person name="Mayilraj S."/>
            <person name="Subramanian S."/>
        </authorList>
    </citation>
    <scope>NUCLEOTIDE SEQUENCE [LARGE SCALE GENOMIC DNA]</scope>
    <source>
        <strain evidence="3">DSM 2262</strain>
    </source>
</reference>
<evidence type="ECO:0000256" key="1">
    <source>
        <dbReference type="SAM" id="MobiDB-lite"/>
    </source>
</evidence>